<dbReference type="PANTHER" id="PTHR33840:SF2">
    <property type="entry name" value="TLE1 PHOSPHOLIPASE DOMAIN-CONTAINING PROTEIN"/>
    <property type="match status" value="1"/>
</dbReference>
<sequence length="1007" mass="112070">MSQLGSDTAFALRKSIDDILANDASPPAFMSRSQSLIAASRAQSEPRGVTTGEALVNASTALRPSAAPMKPAPSTWSRSSYPGSANRMETDRGVKQLENVSGRADVLSLSSASPGNGVSSTEASHDGDGAITDALESTTTGWSRRGYPLQQHQGDTKIAENGMKKAHQPDVSPRSMFLQHGQDLATRQQRQELTDEGQHLAGLTQAGHSHTSPTTQERRLSRSTYSLQNSLINDTAERYEPNMEAAQQARQRSIKGDQESSEYTRRSHHGYPLQSPASILHLRGPPTPPDSSDENRSEDSLDEPSTLKLEHEPPARATPPGNRSRFSKRTYPMQHLPSHANLRSPPTPDQQAPYPRSIPDGRARGKSLIRGTYPLQHLPSLMNMRHNAYSTGSAAGRNQGDFSEEDNSILAGKHFSFASKLESKTAAVPPPSPQSQTETNTSHNDVPAPPSSQQWRRGVYPLQGADSFPSTKGITLPPTQQNLPWHQPNLKQTTKHPPAVQRQYIFQNTCALRTIVVCLDGTGDKFDSDNSNIVQLVSALKKDDPDQVSYYQAGIGTYNQAGGLSSGFSSALDMAVGSDLGLHVRDAYQFLMHSYKEGDKICIFGFSRGAYTARCVAGMVHKVGLLPPRNYQQIPFAYEFYADSSENGWTQSRLFKQTFSIDVSVYFLGAFDSVGSIGFIPRQLPLSTTPTNKSRYFRHAMALDERRAKFKVCRYETAKDLDHKDHIDKDADDADDKGASDQPWNPSQTPYGPDYHPNVTSDEYNALTEPSAVFDTDVKEVWFAGCHADVGGGAVLNSERHKLSQIPLRWMIRQCFECDTGIKFKTRHLAEFGLDVHTLWPTYRNLEVPSLHGPPPSFLEKWKELPSREVRKGKLVSLGHDKQHALAKKAHEESQDRHEHLLHLKSTEDDDWTPEQVEDYYDSLAPLNDQLVDAPNWWILELWPVEVKIPKGNGEVERRTMANWGRYRGVGDRAPLLHWTVKQRMSSRPDYTVRVRTAKNCRWKVVV</sequence>
<feature type="compositionally biased region" description="Polar residues" evidence="1">
    <location>
        <begin position="74"/>
        <end position="83"/>
    </location>
</feature>
<feature type="compositionally biased region" description="Basic and acidic residues" evidence="1">
    <location>
        <begin position="254"/>
        <end position="265"/>
    </location>
</feature>
<protein>
    <recommendedName>
        <fullName evidence="2">T6SS Phospholipase effector Tle1-like catalytic domain-containing protein</fullName>
    </recommendedName>
</protein>
<comment type="caution">
    <text evidence="3">The sequence shown here is derived from an EMBL/GenBank/DDBJ whole genome shotgun (WGS) entry which is preliminary data.</text>
</comment>
<feature type="compositionally biased region" description="Polar residues" evidence="1">
    <location>
        <begin position="34"/>
        <end position="43"/>
    </location>
</feature>
<feature type="compositionally biased region" description="Polar residues" evidence="1">
    <location>
        <begin position="222"/>
        <end position="233"/>
    </location>
</feature>
<dbReference type="AlphaFoldDB" id="A0A0N0NLM5"/>
<feature type="compositionally biased region" description="Polar residues" evidence="1">
    <location>
        <begin position="206"/>
        <end position="215"/>
    </location>
</feature>
<evidence type="ECO:0000259" key="2">
    <source>
        <dbReference type="Pfam" id="PF09994"/>
    </source>
</evidence>
<dbReference type="RefSeq" id="XP_017999172.1">
    <property type="nucleotide sequence ID" value="XM_018145365.1"/>
</dbReference>
<dbReference type="Pfam" id="PF09994">
    <property type="entry name" value="T6SS_Tle1-like_cat"/>
    <property type="match status" value="1"/>
</dbReference>
<reference evidence="3 4" key="1">
    <citation type="submission" date="2015-06" db="EMBL/GenBank/DDBJ databases">
        <title>Draft genome of the ant-associated black yeast Phialophora attae CBS 131958.</title>
        <authorList>
            <person name="Moreno L.F."/>
            <person name="Stielow B.J."/>
            <person name="de Hoog S."/>
            <person name="Vicente V.A."/>
            <person name="Weiss V.A."/>
            <person name="de Vries M."/>
            <person name="Cruz L.M."/>
            <person name="Souza E.M."/>
        </authorList>
    </citation>
    <scope>NUCLEOTIDE SEQUENCE [LARGE SCALE GENOMIC DNA]</scope>
    <source>
        <strain evidence="3 4">CBS 131958</strain>
    </source>
</reference>
<dbReference type="Proteomes" id="UP000038010">
    <property type="component" value="Unassembled WGS sequence"/>
</dbReference>
<feature type="region of interest" description="Disordered" evidence="1">
    <location>
        <begin position="422"/>
        <end position="456"/>
    </location>
</feature>
<feature type="region of interest" description="Disordered" evidence="1">
    <location>
        <begin position="726"/>
        <end position="762"/>
    </location>
</feature>
<feature type="region of interest" description="Disordered" evidence="1">
    <location>
        <begin position="59"/>
        <end position="92"/>
    </location>
</feature>
<dbReference type="PANTHER" id="PTHR33840">
    <property type="match status" value="1"/>
</dbReference>
<proteinExistence type="predicted"/>
<dbReference type="VEuPathDB" id="FungiDB:AB675_5175"/>
<gene>
    <name evidence="3" type="ORF">AB675_5175</name>
</gene>
<dbReference type="SUPFAM" id="SSF53474">
    <property type="entry name" value="alpha/beta-Hydrolases"/>
    <property type="match status" value="1"/>
</dbReference>
<feature type="region of interest" description="Disordered" evidence="1">
    <location>
        <begin position="34"/>
        <end position="53"/>
    </location>
</feature>
<feature type="region of interest" description="Disordered" evidence="1">
    <location>
        <begin position="203"/>
        <end position="365"/>
    </location>
</feature>
<feature type="compositionally biased region" description="Polar residues" evidence="1">
    <location>
        <begin position="108"/>
        <end position="122"/>
    </location>
</feature>
<feature type="region of interest" description="Disordered" evidence="1">
    <location>
        <begin position="107"/>
        <end position="133"/>
    </location>
</feature>
<dbReference type="STRING" id="1664694.A0A0N0NLM5"/>
<feature type="compositionally biased region" description="Polar residues" evidence="1">
    <location>
        <begin position="434"/>
        <end position="444"/>
    </location>
</feature>
<dbReference type="InterPro" id="IPR029058">
    <property type="entry name" value="AB_hydrolase_fold"/>
</dbReference>
<dbReference type="InterPro" id="IPR018712">
    <property type="entry name" value="Tle1-like_cat"/>
</dbReference>
<keyword evidence="4" id="KW-1185">Reference proteome</keyword>
<dbReference type="OrthoDB" id="3162439at2759"/>
<evidence type="ECO:0000313" key="3">
    <source>
        <dbReference type="EMBL" id="KPI39209.1"/>
    </source>
</evidence>
<accession>A0A0N0NLM5</accession>
<name>A0A0N0NLM5_9EURO</name>
<feature type="domain" description="T6SS Phospholipase effector Tle1-like catalytic" evidence="2">
    <location>
        <begin position="513"/>
        <end position="814"/>
    </location>
</feature>
<evidence type="ECO:0000256" key="1">
    <source>
        <dbReference type="SAM" id="MobiDB-lite"/>
    </source>
</evidence>
<dbReference type="EMBL" id="LFJN01000015">
    <property type="protein sequence ID" value="KPI39209.1"/>
    <property type="molecule type" value="Genomic_DNA"/>
</dbReference>
<evidence type="ECO:0000313" key="4">
    <source>
        <dbReference type="Proteomes" id="UP000038010"/>
    </source>
</evidence>
<dbReference type="GeneID" id="28737245"/>
<organism evidence="3 4">
    <name type="scientific">Cyphellophora attinorum</name>
    <dbReference type="NCBI Taxonomy" id="1664694"/>
    <lineage>
        <taxon>Eukaryota</taxon>
        <taxon>Fungi</taxon>
        <taxon>Dikarya</taxon>
        <taxon>Ascomycota</taxon>
        <taxon>Pezizomycotina</taxon>
        <taxon>Eurotiomycetes</taxon>
        <taxon>Chaetothyriomycetidae</taxon>
        <taxon>Chaetothyriales</taxon>
        <taxon>Cyphellophoraceae</taxon>
        <taxon>Cyphellophora</taxon>
    </lineage>
</organism>